<evidence type="ECO:0000259" key="1">
    <source>
        <dbReference type="Pfam" id="PF00149"/>
    </source>
</evidence>
<protein>
    <submittedName>
        <fullName evidence="2">COG2129 Predicted phosphoesterases, related to the Icc protein</fullName>
    </submittedName>
</protein>
<feature type="domain" description="Calcineurin-like phosphoesterase" evidence="1">
    <location>
        <begin position="1"/>
        <end position="169"/>
    </location>
</feature>
<dbReference type="InterPro" id="IPR051693">
    <property type="entry name" value="UPF0046_metallophosphoest"/>
</dbReference>
<dbReference type="InterPro" id="IPR004843">
    <property type="entry name" value="Calcineurin-like_PHP"/>
</dbReference>
<dbReference type="InterPro" id="IPR029052">
    <property type="entry name" value="Metallo-depent_PP-like"/>
</dbReference>
<dbReference type="EMBL" id="LR796195">
    <property type="protein sequence ID" value="CAB4126332.1"/>
    <property type="molecule type" value="Genomic_DNA"/>
</dbReference>
<dbReference type="SUPFAM" id="SSF56300">
    <property type="entry name" value="Metallo-dependent phosphatases"/>
    <property type="match status" value="1"/>
</dbReference>
<dbReference type="Pfam" id="PF00149">
    <property type="entry name" value="Metallophos"/>
    <property type="match status" value="1"/>
</dbReference>
<proteinExistence type="predicted"/>
<dbReference type="Gene3D" id="3.60.21.10">
    <property type="match status" value="2"/>
</dbReference>
<sequence>MKITATGCLHGHFPELEGGDLLIITGDLTARHTISEYKKFLDWFGEQKYTKKILVCGNHDPFHPITYDFEYLLDSGTEFEGLKIWGSPWTPIFDGINPKATYFTGSEEHIKKKFDLIPNDIDILITHGPPFGILDQTIYGYSVGSKSLFKNIQRLGPKLKIHVFSHIHEAYGEDIDHFTHYINCSHVNRYYKPENKPINIEL</sequence>
<dbReference type="PANTHER" id="PTHR12905:SF0">
    <property type="entry name" value="CALCINEURIN-LIKE PHOSPHOESTERASE DOMAIN-CONTAINING PROTEIN"/>
    <property type="match status" value="1"/>
</dbReference>
<accession>A0A6J5KYF5</accession>
<reference evidence="2" key="1">
    <citation type="submission" date="2020-04" db="EMBL/GenBank/DDBJ databases">
        <authorList>
            <person name="Chiriac C."/>
            <person name="Salcher M."/>
            <person name="Ghai R."/>
            <person name="Kavagutti S V."/>
        </authorList>
    </citation>
    <scope>NUCLEOTIDE SEQUENCE</scope>
</reference>
<organism evidence="2">
    <name type="scientific">uncultured Caudovirales phage</name>
    <dbReference type="NCBI Taxonomy" id="2100421"/>
    <lineage>
        <taxon>Viruses</taxon>
        <taxon>Duplodnaviria</taxon>
        <taxon>Heunggongvirae</taxon>
        <taxon>Uroviricota</taxon>
        <taxon>Caudoviricetes</taxon>
        <taxon>Peduoviridae</taxon>
        <taxon>Maltschvirus</taxon>
        <taxon>Maltschvirus maltsch</taxon>
    </lineage>
</organism>
<name>A0A6J5KYF5_9CAUD</name>
<evidence type="ECO:0000313" key="2">
    <source>
        <dbReference type="EMBL" id="CAB4126332.1"/>
    </source>
</evidence>
<dbReference type="GO" id="GO:0016787">
    <property type="term" value="F:hydrolase activity"/>
    <property type="evidence" value="ECO:0007669"/>
    <property type="project" value="InterPro"/>
</dbReference>
<gene>
    <name evidence="2" type="ORF">UFOVP88_9</name>
</gene>
<dbReference type="PANTHER" id="PTHR12905">
    <property type="entry name" value="METALLOPHOSPHOESTERASE"/>
    <property type="match status" value="1"/>
</dbReference>